<evidence type="ECO:0000256" key="1">
    <source>
        <dbReference type="SAM" id="MobiDB-lite"/>
    </source>
</evidence>
<organism evidence="2 3">
    <name type="scientific">Azospirillum brasilense</name>
    <dbReference type="NCBI Taxonomy" id="192"/>
    <lineage>
        <taxon>Bacteria</taxon>
        <taxon>Pseudomonadati</taxon>
        <taxon>Pseudomonadota</taxon>
        <taxon>Alphaproteobacteria</taxon>
        <taxon>Rhodospirillales</taxon>
        <taxon>Azospirillaceae</taxon>
        <taxon>Azospirillum</taxon>
    </lineage>
</organism>
<proteinExistence type="predicted"/>
<comment type="caution">
    <text evidence="2">The sequence shown here is derived from an EMBL/GenBank/DDBJ whole genome shotgun (WGS) entry which is preliminary data.</text>
</comment>
<dbReference type="Proteomes" id="UP000476837">
    <property type="component" value="Unassembled WGS sequence"/>
</dbReference>
<dbReference type="NCBIfam" id="TIGR01863">
    <property type="entry name" value="cas_Csd1"/>
    <property type="match status" value="1"/>
</dbReference>
<dbReference type="RefSeq" id="WP_149162938.1">
    <property type="nucleotide sequence ID" value="NZ_QOKV01000001.1"/>
</dbReference>
<accession>A0A6L3B5Y8</accession>
<gene>
    <name evidence="2" type="primary">cas8c</name>
    <name evidence="2" type="ORF">DS837_00250</name>
</gene>
<reference evidence="2 3" key="1">
    <citation type="submission" date="2018-07" db="EMBL/GenBank/DDBJ databases">
        <title>Genome sequence of Roseomonas fauriae ATCC 49958.</title>
        <authorList>
            <person name="Sant'Anna F.H."/>
            <person name="Baldani J.I."/>
            <person name="Zilli J.E."/>
            <person name="Reis V.M."/>
            <person name="Hartmann A."/>
            <person name="Cruz L."/>
            <person name="de Souza E.M."/>
            <person name="de Oliveira Pedrosa F."/>
            <person name="Passaglia L.M.P."/>
        </authorList>
    </citation>
    <scope>NUCLEOTIDE SEQUENCE [LARGE SCALE GENOMIC DNA]</scope>
    <source>
        <strain evidence="2 3">ATCC 49958</strain>
    </source>
</reference>
<evidence type="ECO:0000313" key="2">
    <source>
        <dbReference type="EMBL" id="KAA0688214.1"/>
    </source>
</evidence>
<feature type="region of interest" description="Disordered" evidence="1">
    <location>
        <begin position="49"/>
        <end position="71"/>
    </location>
</feature>
<sequence length="621" mass="66945">MTILSALNTHYGRLERCGGVAPFGFSTESIAFALVLSPDGGLNSCRDLRDHTGRQPVGRPVTVPRTSKRSGTTPRAFFLWDNSKFVLGLGNGTGQPGITTYSAHAAAFRETHERLLDDATDPGLLAVLRFLRTWTPSRFGRHRLASALLDRNLVFQLDGDVDADGQARFVHDRPAARAVWERQVTISGGPSAVCLVTGRIAPVARLHPVIKGVAGARLSGGSLVSFNRNAFASYGKKQGDNAPVSEATASNYGAALNALLARNSGTKMRFGDTTAVFWASASAGGETSARNAEAVVAYALGVSRASSAYAAAFKSGWGGGGTFPELIDIRRTLERIDVALDPGTRIHILGLSPNGPRLSVRLWHETTLDLLLARLAEHWEDLRIEPRAWHRPPSPLALLQPVARRGDPETVPPVLGGEVMRAILTGGRYPRVLLTAALQRLRAGDPVTGPRAALIRAVLQRDVRHRGRGKQAGPSFTTGMEVPVSLDRQEADPAYRLGRLFALLENVQRAALGRVNASIRDRYFGAASATPASVFPLLLRNTSHHLAVLRRKSGTGGLAVWFEREMNEVMDGLDMTLPCHLHPESQGRFVVGYYHQRCARKPAPDAAEAETAAPDLPTDEG</sequence>
<name>A0A6L3B5Y8_AZOBR</name>
<evidence type="ECO:0000313" key="3">
    <source>
        <dbReference type="Proteomes" id="UP000476837"/>
    </source>
</evidence>
<protein>
    <submittedName>
        <fullName evidence="2">Type I-C CRISPR-associated protein Cas8c/Csd1</fullName>
    </submittedName>
</protein>
<dbReference type="CDD" id="cd09757">
    <property type="entry name" value="Cas8c_I-C"/>
    <property type="match status" value="1"/>
</dbReference>
<dbReference type="AlphaFoldDB" id="A0A6L3B5Y8"/>
<dbReference type="InterPro" id="IPR010144">
    <property type="entry name" value="CRISPR-assoc_prot_Csd1-typ"/>
</dbReference>
<dbReference type="EMBL" id="QOKV01000001">
    <property type="protein sequence ID" value="KAA0688214.1"/>
    <property type="molecule type" value="Genomic_DNA"/>
</dbReference>
<dbReference type="Pfam" id="PF09709">
    <property type="entry name" value="Cas_Csd1"/>
    <property type="match status" value="1"/>
</dbReference>